<evidence type="ECO:0000313" key="1">
    <source>
        <dbReference type="EMBL" id="ALY06849.1"/>
    </source>
</evidence>
<evidence type="ECO:0000313" key="2">
    <source>
        <dbReference type="Proteomes" id="UP000223158"/>
    </source>
</evidence>
<accession>A0A1I9KKD4</accession>
<name>A0A1I9KKD4_9CAUD</name>
<sequence>MCCPTTLYSHKVPTWATLLRGVWGAIVYGRISRRHLSGLVVRYKASAGQYGDLNHIYVITRESNPRLNLILSTNFCASVELARHQISDIA</sequence>
<reference evidence="1 2" key="1">
    <citation type="submission" date="2015-11" db="EMBL/GenBank/DDBJ databases">
        <title>Lactobacillus brevis bacteriophage SA-C12: a mosaic Myoviridae member.</title>
        <authorList>
            <person name="Mahony J."/>
        </authorList>
    </citation>
    <scope>NUCLEOTIDE SEQUENCE [LARGE SCALE GENOMIC DNA]</scope>
</reference>
<keyword evidence="2" id="KW-1185">Reference proteome</keyword>
<organism evidence="1 2">
    <name type="scientific">Lactobacillus phage SA-C12</name>
    <dbReference type="NCBI Taxonomy" id="1755697"/>
    <lineage>
        <taxon>Viruses</taxon>
        <taxon>Duplodnaviria</taxon>
        <taxon>Heunggongvirae</taxon>
        <taxon>Uroviricota</taxon>
        <taxon>Caudoviricetes</taxon>
        <taxon>Tybeckvirinae</taxon>
        <taxon>Lenusvirus</taxon>
        <taxon>Lenusvirus SAC12</taxon>
    </lineage>
</organism>
<proteinExistence type="predicted"/>
<dbReference type="EMBL" id="KU052488">
    <property type="protein sequence ID" value="ALY06849.1"/>
    <property type="molecule type" value="Genomic_DNA"/>
</dbReference>
<protein>
    <submittedName>
        <fullName evidence="1">Uncharacterized protein</fullName>
    </submittedName>
</protein>
<dbReference type="Proteomes" id="UP000223158">
    <property type="component" value="Segment"/>
</dbReference>
<gene>
    <name evidence="1" type="ORF">SAC12_027</name>
</gene>